<accession>A0A1Y0C0Z9</accession>
<keyword evidence="3" id="KW-1185">Reference proteome</keyword>
<name>A0A1Y0C0Z9_9MYCO</name>
<sequence length="287" mass="29827">MSAATKIAAFAAALAVVFAAAFGIGAVFGPASAPAGTAEHAEHAEHAESAAPSGGNRYTLQLEQSLAAAGPAVPLRFVIKDPSGAPVTGYTVSHDKELHLIVVRRDFTGYQHVHPVRDNSGTWSVPLNLSNAGVYQVFADFVPAGGESVTLAADLHVAGRYDPQPLPPASTTATVDGYAVTLSGEPTAGAASELALSVTQGGVPVTDLQPYLGAYGHLVALRAEDLAYLHVHPMGEPGDGVTPAGPEIRFHTAFPSAGSYRLYLDFKHQDKVHTAEFTVTVPRGHQH</sequence>
<protein>
    <recommendedName>
        <fullName evidence="4">Heavy metal-binding domain-containing protein</fullName>
    </recommendedName>
</protein>
<proteinExistence type="predicted"/>
<dbReference type="OrthoDB" id="128043at2"/>
<evidence type="ECO:0008006" key="4">
    <source>
        <dbReference type="Google" id="ProtNLM"/>
    </source>
</evidence>
<evidence type="ECO:0000313" key="3">
    <source>
        <dbReference type="Proteomes" id="UP000195331"/>
    </source>
</evidence>
<gene>
    <name evidence="2" type="ORF">BTO20_09420</name>
</gene>
<organism evidence="2 3">
    <name type="scientific">Mycobacterium dioxanotrophicus</name>
    <dbReference type="NCBI Taxonomy" id="482462"/>
    <lineage>
        <taxon>Bacteria</taxon>
        <taxon>Bacillati</taxon>
        <taxon>Actinomycetota</taxon>
        <taxon>Actinomycetes</taxon>
        <taxon>Mycobacteriales</taxon>
        <taxon>Mycobacteriaceae</taxon>
        <taxon>Mycobacterium</taxon>
    </lineage>
</organism>
<evidence type="ECO:0000256" key="1">
    <source>
        <dbReference type="SAM" id="SignalP"/>
    </source>
</evidence>
<dbReference type="KEGG" id="mdx:BTO20_09420"/>
<keyword evidence="1" id="KW-0732">Signal</keyword>
<reference evidence="2 3" key="1">
    <citation type="submission" date="2017-04" db="EMBL/GenBank/DDBJ databases">
        <title>Whole Genome Sequence of 1,4-Dioxane Degrading Bacterium Mycobacterium dioxanotrophicus PH-06.</title>
        <authorList>
            <person name="He Y."/>
        </authorList>
    </citation>
    <scope>NUCLEOTIDE SEQUENCE [LARGE SCALE GENOMIC DNA]</scope>
    <source>
        <strain evidence="2 3">PH-06</strain>
    </source>
</reference>
<dbReference type="RefSeq" id="WP_087075301.1">
    <property type="nucleotide sequence ID" value="NZ_CP020809.1"/>
</dbReference>
<feature type="chain" id="PRO_5039298883" description="Heavy metal-binding domain-containing protein" evidence="1">
    <location>
        <begin position="34"/>
        <end position="287"/>
    </location>
</feature>
<feature type="signal peptide" evidence="1">
    <location>
        <begin position="1"/>
        <end position="33"/>
    </location>
</feature>
<dbReference type="EMBL" id="CP020809">
    <property type="protein sequence ID" value="ART68776.1"/>
    <property type="molecule type" value="Genomic_DNA"/>
</dbReference>
<dbReference type="AlphaFoldDB" id="A0A1Y0C0Z9"/>
<evidence type="ECO:0000313" key="2">
    <source>
        <dbReference type="EMBL" id="ART68776.1"/>
    </source>
</evidence>
<dbReference type="Proteomes" id="UP000195331">
    <property type="component" value="Chromosome"/>
</dbReference>